<feature type="transmembrane region" description="Helical" evidence="17">
    <location>
        <begin position="271"/>
        <end position="288"/>
    </location>
</feature>
<evidence type="ECO:0000313" key="19">
    <source>
        <dbReference type="Proteomes" id="UP000198948"/>
    </source>
</evidence>
<feature type="transmembrane region" description="Helical" evidence="17">
    <location>
        <begin position="92"/>
        <end position="116"/>
    </location>
</feature>
<dbReference type="GO" id="GO:0050380">
    <property type="term" value="F:undecaprenyl-diphosphatase activity"/>
    <property type="evidence" value="ECO:0007669"/>
    <property type="project" value="UniProtKB-UniRule"/>
</dbReference>
<dbReference type="NCBIfam" id="NF001391">
    <property type="entry name" value="PRK00281.1-5"/>
    <property type="match status" value="1"/>
</dbReference>
<dbReference type="AlphaFoldDB" id="A0A1H9UI51"/>
<evidence type="ECO:0000256" key="11">
    <source>
        <dbReference type="ARBA" id="ARBA00023136"/>
    </source>
</evidence>
<evidence type="ECO:0000256" key="8">
    <source>
        <dbReference type="ARBA" id="ARBA00022960"/>
    </source>
</evidence>
<evidence type="ECO:0000256" key="16">
    <source>
        <dbReference type="ARBA" id="ARBA00047594"/>
    </source>
</evidence>
<evidence type="ECO:0000256" key="7">
    <source>
        <dbReference type="ARBA" id="ARBA00022801"/>
    </source>
</evidence>
<name>A0A1H9UI51_9LACT</name>
<evidence type="ECO:0000256" key="15">
    <source>
        <dbReference type="ARBA" id="ARBA00032932"/>
    </source>
</evidence>
<evidence type="ECO:0000256" key="3">
    <source>
        <dbReference type="ARBA" id="ARBA00012374"/>
    </source>
</evidence>
<dbReference type="GO" id="GO:0008360">
    <property type="term" value="P:regulation of cell shape"/>
    <property type="evidence" value="ECO:0007669"/>
    <property type="project" value="UniProtKB-KW"/>
</dbReference>
<keyword evidence="8 17" id="KW-0133">Cell shape</keyword>
<comment type="similarity">
    <text evidence="2 17">Belongs to the UppP family.</text>
</comment>
<dbReference type="PANTHER" id="PTHR30622">
    <property type="entry name" value="UNDECAPRENYL-DIPHOSPHATASE"/>
    <property type="match status" value="1"/>
</dbReference>
<evidence type="ECO:0000256" key="12">
    <source>
        <dbReference type="ARBA" id="ARBA00023251"/>
    </source>
</evidence>
<evidence type="ECO:0000256" key="4">
    <source>
        <dbReference type="ARBA" id="ARBA00021581"/>
    </source>
</evidence>
<keyword evidence="11 17" id="KW-0472">Membrane</keyword>
<evidence type="ECO:0000256" key="9">
    <source>
        <dbReference type="ARBA" id="ARBA00022984"/>
    </source>
</evidence>
<keyword evidence="19" id="KW-1185">Reference proteome</keyword>
<dbReference type="Proteomes" id="UP000198948">
    <property type="component" value="Unassembled WGS sequence"/>
</dbReference>
<gene>
    <name evidence="17" type="primary">uppP</name>
    <name evidence="18" type="ORF">SAMN04488559_13112</name>
</gene>
<dbReference type="GO" id="GO:0071555">
    <property type="term" value="P:cell wall organization"/>
    <property type="evidence" value="ECO:0007669"/>
    <property type="project" value="UniProtKB-KW"/>
</dbReference>
<evidence type="ECO:0000256" key="5">
    <source>
        <dbReference type="ARBA" id="ARBA00022475"/>
    </source>
</evidence>
<dbReference type="GO" id="GO:0005886">
    <property type="term" value="C:plasma membrane"/>
    <property type="evidence" value="ECO:0007669"/>
    <property type="project" value="UniProtKB-SubCell"/>
</dbReference>
<dbReference type="OrthoDB" id="9808289at2"/>
<sequence length="290" mass="32474">MVFFEILKAVLLGIVEGVTEWLPISSTGHMILFDEFIKLDASDAFKSMFFVVIQLGAIMAVVVLYFNKLNPFGEFWQLIKNFYNKVFRKKKVVPATIETISLWMKVLVATIPAAIIGLKFDDDIDRVFYNYLTVAITLIIYGVLFIILENRNKNRQAKITTFAQLSYKTAALIGVFQVLALIPGTSRSGATILGAILLGTSRFIAAEFSFFLAIPVMFGASALKLFKFGLSFTGMEVAILLTGTIVSFIVSIIAIKFLMTYIKKNDFKAFGYYRIILGVIVLGYFLLFSQ</sequence>
<keyword evidence="9 17" id="KW-0573">Peptidoglycan synthesis</keyword>
<dbReference type="RefSeq" id="WP_092654238.1">
    <property type="nucleotide sequence ID" value="NZ_FOHA01000031.1"/>
</dbReference>
<keyword evidence="10 17" id="KW-1133">Transmembrane helix</keyword>
<accession>A0A1H9UI51</accession>
<evidence type="ECO:0000313" key="18">
    <source>
        <dbReference type="EMBL" id="SES08958.1"/>
    </source>
</evidence>
<protein>
    <recommendedName>
        <fullName evidence="4 17">Undecaprenyl-diphosphatase</fullName>
        <ecNumber evidence="3 17">3.6.1.27</ecNumber>
    </recommendedName>
    <alternativeName>
        <fullName evidence="15 17">Bacitracin resistance protein</fullName>
    </alternativeName>
    <alternativeName>
        <fullName evidence="14 17">Undecaprenyl pyrophosphate phosphatase</fullName>
    </alternativeName>
</protein>
<evidence type="ECO:0000256" key="2">
    <source>
        <dbReference type="ARBA" id="ARBA00010621"/>
    </source>
</evidence>
<evidence type="ECO:0000256" key="17">
    <source>
        <dbReference type="HAMAP-Rule" id="MF_01006"/>
    </source>
</evidence>
<dbReference type="NCBIfam" id="NF001390">
    <property type="entry name" value="PRK00281.1-4"/>
    <property type="match status" value="1"/>
</dbReference>
<keyword evidence="12 17" id="KW-0046">Antibiotic resistance</keyword>
<keyword evidence="5 17" id="KW-1003">Cell membrane</keyword>
<evidence type="ECO:0000256" key="13">
    <source>
        <dbReference type="ARBA" id="ARBA00023316"/>
    </source>
</evidence>
<keyword evidence="13 17" id="KW-0961">Cell wall biogenesis/degradation</keyword>
<dbReference type="NCBIfam" id="TIGR00753">
    <property type="entry name" value="undec_PP_bacA"/>
    <property type="match status" value="1"/>
</dbReference>
<proteinExistence type="inferred from homology"/>
<organism evidence="18 19">
    <name type="scientific">Isobaculum melis</name>
    <dbReference type="NCBI Taxonomy" id="142588"/>
    <lineage>
        <taxon>Bacteria</taxon>
        <taxon>Bacillati</taxon>
        <taxon>Bacillota</taxon>
        <taxon>Bacilli</taxon>
        <taxon>Lactobacillales</taxon>
        <taxon>Carnobacteriaceae</taxon>
        <taxon>Isobaculum</taxon>
    </lineage>
</organism>
<dbReference type="InterPro" id="IPR003824">
    <property type="entry name" value="UppP"/>
</dbReference>
<dbReference type="GO" id="GO:0009252">
    <property type="term" value="P:peptidoglycan biosynthetic process"/>
    <property type="evidence" value="ECO:0007669"/>
    <property type="project" value="UniProtKB-KW"/>
</dbReference>
<feature type="transmembrane region" description="Helical" evidence="17">
    <location>
        <begin position="48"/>
        <end position="66"/>
    </location>
</feature>
<dbReference type="EC" id="3.6.1.27" evidence="3 17"/>
<feature type="transmembrane region" description="Helical" evidence="17">
    <location>
        <begin position="238"/>
        <end position="259"/>
    </location>
</feature>
<comment type="catalytic activity">
    <reaction evidence="16 17">
        <text>di-trans,octa-cis-undecaprenyl diphosphate + H2O = di-trans,octa-cis-undecaprenyl phosphate + phosphate + H(+)</text>
        <dbReference type="Rhea" id="RHEA:28094"/>
        <dbReference type="ChEBI" id="CHEBI:15377"/>
        <dbReference type="ChEBI" id="CHEBI:15378"/>
        <dbReference type="ChEBI" id="CHEBI:43474"/>
        <dbReference type="ChEBI" id="CHEBI:58405"/>
        <dbReference type="ChEBI" id="CHEBI:60392"/>
        <dbReference type="EC" id="3.6.1.27"/>
    </reaction>
</comment>
<evidence type="ECO:0000256" key="1">
    <source>
        <dbReference type="ARBA" id="ARBA00004651"/>
    </source>
</evidence>
<dbReference type="GO" id="GO:0046677">
    <property type="term" value="P:response to antibiotic"/>
    <property type="evidence" value="ECO:0007669"/>
    <property type="project" value="UniProtKB-UniRule"/>
</dbReference>
<comment type="subcellular location">
    <subcellularLocation>
        <location evidence="1 17">Cell membrane</location>
        <topology evidence="1 17">Multi-pass membrane protein</topology>
    </subcellularLocation>
</comment>
<dbReference type="PANTHER" id="PTHR30622:SF3">
    <property type="entry name" value="UNDECAPRENYL-DIPHOSPHATASE"/>
    <property type="match status" value="1"/>
</dbReference>
<dbReference type="HAMAP" id="MF_01006">
    <property type="entry name" value="Undec_diphosphatase"/>
    <property type="match status" value="1"/>
</dbReference>
<dbReference type="STRING" id="142588.SAMN04488559_13112"/>
<feature type="transmembrane region" description="Helical" evidence="17">
    <location>
        <begin position="203"/>
        <end position="226"/>
    </location>
</feature>
<dbReference type="Pfam" id="PF02673">
    <property type="entry name" value="BacA"/>
    <property type="match status" value="1"/>
</dbReference>
<comment type="miscellaneous">
    <text evidence="17">Bacitracin is thought to be involved in the inhibition of peptidoglycan synthesis by sequestering undecaprenyl diphosphate, thereby reducing the pool of lipid carrier available.</text>
</comment>
<comment type="function">
    <text evidence="17">Catalyzes the dephosphorylation of undecaprenyl diphosphate (UPP). Confers resistance to bacitracin.</text>
</comment>
<dbReference type="EMBL" id="FOHA01000031">
    <property type="protein sequence ID" value="SES08958.1"/>
    <property type="molecule type" value="Genomic_DNA"/>
</dbReference>
<keyword evidence="6 17" id="KW-0812">Transmembrane</keyword>
<keyword evidence="7 17" id="KW-0378">Hydrolase</keyword>
<feature type="transmembrane region" description="Helical" evidence="17">
    <location>
        <begin position="169"/>
        <end position="197"/>
    </location>
</feature>
<evidence type="ECO:0000256" key="10">
    <source>
        <dbReference type="ARBA" id="ARBA00022989"/>
    </source>
</evidence>
<evidence type="ECO:0000256" key="6">
    <source>
        <dbReference type="ARBA" id="ARBA00022692"/>
    </source>
</evidence>
<reference evidence="18 19" key="1">
    <citation type="submission" date="2016-10" db="EMBL/GenBank/DDBJ databases">
        <authorList>
            <person name="de Groot N.N."/>
        </authorList>
    </citation>
    <scope>NUCLEOTIDE SEQUENCE [LARGE SCALE GENOMIC DNA]</scope>
    <source>
        <strain evidence="18 19">DSM 13760</strain>
    </source>
</reference>
<evidence type="ECO:0000256" key="14">
    <source>
        <dbReference type="ARBA" id="ARBA00032707"/>
    </source>
</evidence>
<feature type="transmembrane region" description="Helical" evidence="17">
    <location>
        <begin position="128"/>
        <end position="148"/>
    </location>
</feature>